<feature type="non-terminal residue" evidence="2">
    <location>
        <position position="111"/>
    </location>
</feature>
<organism evidence="2 3">
    <name type="scientific">Pristionchus mayeri</name>
    <dbReference type="NCBI Taxonomy" id="1317129"/>
    <lineage>
        <taxon>Eukaryota</taxon>
        <taxon>Metazoa</taxon>
        <taxon>Ecdysozoa</taxon>
        <taxon>Nematoda</taxon>
        <taxon>Chromadorea</taxon>
        <taxon>Rhabditida</taxon>
        <taxon>Rhabditina</taxon>
        <taxon>Diplogasteromorpha</taxon>
        <taxon>Diplogasteroidea</taxon>
        <taxon>Neodiplogasteridae</taxon>
        <taxon>Pristionchus</taxon>
    </lineage>
</organism>
<evidence type="ECO:0000313" key="2">
    <source>
        <dbReference type="EMBL" id="GMR43756.1"/>
    </source>
</evidence>
<dbReference type="EMBL" id="BTRK01000003">
    <property type="protein sequence ID" value="GMR43756.1"/>
    <property type="molecule type" value="Genomic_DNA"/>
</dbReference>
<proteinExistence type="predicted"/>
<name>A0AAN4ZN45_9BILA</name>
<reference evidence="3" key="1">
    <citation type="submission" date="2022-10" db="EMBL/GenBank/DDBJ databases">
        <title>Genome assembly of Pristionchus species.</title>
        <authorList>
            <person name="Yoshida K."/>
            <person name="Sommer R.J."/>
        </authorList>
    </citation>
    <scope>NUCLEOTIDE SEQUENCE [LARGE SCALE GENOMIC DNA]</scope>
    <source>
        <strain evidence="3">RS5460</strain>
    </source>
</reference>
<keyword evidence="3" id="KW-1185">Reference proteome</keyword>
<evidence type="ECO:0000313" key="3">
    <source>
        <dbReference type="Proteomes" id="UP001328107"/>
    </source>
</evidence>
<protein>
    <submittedName>
        <fullName evidence="2">Uncharacterized protein</fullName>
    </submittedName>
</protein>
<feature type="non-terminal residue" evidence="2">
    <location>
        <position position="1"/>
    </location>
</feature>
<gene>
    <name evidence="2" type="ORF">PMAYCL1PPCAC_13951</name>
</gene>
<feature type="region of interest" description="Disordered" evidence="1">
    <location>
        <begin position="83"/>
        <end position="111"/>
    </location>
</feature>
<comment type="caution">
    <text evidence="2">The sequence shown here is derived from an EMBL/GenBank/DDBJ whole genome shotgun (WGS) entry which is preliminary data.</text>
</comment>
<dbReference type="Proteomes" id="UP001328107">
    <property type="component" value="Unassembled WGS sequence"/>
</dbReference>
<evidence type="ECO:0000256" key="1">
    <source>
        <dbReference type="SAM" id="MobiDB-lite"/>
    </source>
</evidence>
<dbReference type="AlphaFoldDB" id="A0AAN4ZN45"/>
<sequence>TSDFSSQLNDYLVPICLKAFDVMYLILNSDLKKNIVRTLSALKREYSTCLSFENTDELTIRYIMFGIIDSLHLTLLHMTGKRSGTISNESSKGKNKTSNSTLRLQPGLLIP</sequence>
<accession>A0AAN4ZN45</accession>